<dbReference type="Proteomes" id="UP000291981">
    <property type="component" value="Unassembled WGS sequence"/>
</dbReference>
<dbReference type="InterPro" id="IPR013520">
    <property type="entry name" value="Ribonucl_H"/>
</dbReference>
<comment type="caution">
    <text evidence="4">The sequence shown here is derived from an EMBL/GenBank/DDBJ whole genome shotgun (WGS) entry which is preliminary data.</text>
</comment>
<sequence length="227" mass="26580">MKSRFKREKKEVLPNFWWEYQAKFSEEEPKEIEQTTFVLWDTETTGFNVTQDRILCIGAVKLLNGMLEVKNSFEVFLSQNYYDAETAKIHGILKKEKTTCLIELDALKQFLDYIGNAVLVGHHVLFDVNMINEALNRLGLPKLKNKTLDTSLLYKQTLLATSMLQKKEQYTLDELAEKFDISKKDRHTALGDALITAYAFMEILQRLKPKDIKELFKKQYPPRFSIW</sequence>
<reference evidence="4 5" key="1">
    <citation type="submission" date="2019-02" db="EMBL/GenBank/DDBJ databases">
        <title>Draft genome sequence of Muricauda sp. 176CP4-71.</title>
        <authorList>
            <person name="Park J.-S."/>
        </authorList>
    </citation>
    <scope>NUCLEOTIDE SEQUENCE [LARGE SCALE GENOMIC DNA]</scope>
    <source>
        <strain evidence="4 5">176CP4-71</strain>
    </source>
</reference>
<dbReference type="InterPro" id="IPR006054">
    <property type="entry name" value="DnaQ"/>
</dbReference>
<dbReference type="EMBL" id="SGIU01000001">
    <property type="protein sequence ID" value="TAI48606.1"/>
    <property type="molecule type" value="Genomic_DNA"/>
</dbReference>
<dbReference type="AlphaFoldDB" id="A0A4Q8QK42"/>
<dbReference type="SUPFAM" id="SSF53098">
    <property type="entry name" value="Ribonuclease H-like"/>
    <property type="match status" value="1"/>
</dbReference>
<dbReference type="FunFam" id="3.30.420.10:FF:000045">
    <property type="entry name" value="3'-5' exonuclease DinG"/>
    <property type="match status" value="1"/>
</dbReference>
<evidence type="ECO:0000313" key="5">
    <source>
        <dbReference type="Proteomes" id="UP000291981"/>
    </source>
</evidence>
<name>A0A4Q8QK42_9FLAO</name>
<dbReference type="NCBIfam" id="TIGR00573">
    <property type="entry name" value="dnaq"/>
    <property type="match status" value="1"/>
</dbReference>
<evidence type="ECO:0000256" key="1">
    <source>
        <dbReference type="ARBA" id="ARBA00025483"/>
    </source>
</evidence>
<dbReference type="GO" id="GO:0003887">
    <property type="term" value="F:DNA-directed DNA polymerase activity"/>
    <property type="evidence" value="ECO:0007669"/>
    <property type="project" value="InterPro"/>
</dbReference>
<dbReference type="GO" id="GO:0008408">
    <property type="term" value="F:3'-5' exonuclease activity"/>
    <property type="evidence" value="ECO:0007669"/>
    <property type="project" value="TreeGrafter"/>
</dbReference>
<dbReference type="CDD" id="cd06127">
    <property type="entry name" value="DEDDh"/>
    <property type="match status" value="1"/>
</dbReference>
<dbReference type="GO" id="GO:0005829">
    <property type="term" value="C:cytosol"/>
    <property type="evidence" value="ECO:0007669"/>
    <property type="project" value="TreeGrafter"/>
</dbReference>
<proteinExistence type="predicted"/>
<organism evidence="4 5">
    <name type="scientific">Flagellimonas allohymeniacidonis</name>
    <dbReference type="NCBI Taxonomy" id="2517819"/>
    <lineage>
        <taxon>Bacteria</taxon>
        <taxon>Pseudomonadati</taxon>
        <taxon>Bacteroidota</taxon>
        <taxon>Flavobacteriia</taxon>
        <taxon>Flavobacteriales</taxon>
        <taxon>Flavobacteriaceae</taxon>
        <taxon>Flagellimonas</taxon>
    </lineage>
</organism>
<protein>
    <submittedName>
        <fullName evidence="4">3'-5' exonuclease</fullName>
    </submittedName>
</protein>
<dbReference type="InterPro" id="IPR036397">
    <property type="entry name" value="RNaseH_sf"/>
</dbReference>
<evidence type="ECO:0000256" key="2">
    <source>
        <dbReference type="ARBA" id="ARBA00026073"/>
    </source>
</evidence>
<dbReference type="GO" id="GO:0003677">
    <property type="term" value="F:DNA binding"/>
    <property type="evidence" value="ECO:0007669"/>
    <property type="project" value="InterPro"/>
</dbReference>
<keyword evidence="4" id="KW-0269">Exonuclease</keyword>
<evidence type="ECO:0000313" key="4">
    <source>
        <dbReference type="EMBL" id="TAI48606.1"/>
    </source>
</evidence>
<dbReference type="Gene3D" id="3.30.420.10">
    <property type="entry name" value="Ribonuclease H-like superfamily/Ribonuclease H"/>
    <property type="match status" value="1"/>
</dbReference>
<keyword evidence="5" id="KW-1185">Reference proteome</keyword>
<dbReference type="OrthoDB" id="9803913at2"/>
<accession>A0A4Q8QK42</accession>
<dbReference type="GO" id="GO:0045004">
    <property type="term" value="P:DNA replication proofreading"/>
    <property type="evidence" value="ECO:0007669"/>
    <property type="project" value="TreeGrafter"/>
</dbReference>
<keyword evidence="4" id="KW-0540">Nuclease</keyword>
<dbReference type="SMART" id="SM00479">
    <property type="entry name" value="EXOIII"/>
    <property type="match status" value="1"/>
</dbReference>
<gene>
    <name evidence="4" type="ORF">EW142_02040</name>
</gene>
<dbReference type="Pfam" id="PF00929">
    <property type="entry name" value="RNase_T"/>
    <property type="match status" value="1"/>
</dbReference>
<dbReference type="PANTHER" id="PTHR30231">
    <property type="entry name" value="DNA POLYMERASE III SUBUNIT EPSILON"/>
    <property type="match status" value="1"/>
</dbReference>
<keyword evidence="4" id="KW-0378">Hydrolase</keyword>
<dbReference type="RefSeq" id="WP_130608948.1">
    <property type="nucleotide sequence ID" value="NZ_SGIU01000001.1"/>
</dbReference>
<evidence type="ECO:0000259" key="3">
    <source>
        <dbReference type="SMART" id="SM00479"/>
    </source>
</evidence>
<comment type="subunit">
    <text evidence="2">DNA polymerase III contains a core (composed of alpha, epsilon and theta chains) that associates with a tau subunit. This core dimerizes to form the POLIII' complex. PolIII' associates with the gamma complex (composed of gamma, delta, delta', psi and chi chains) and with the beta chain to form the complete DNA polymerase III complex.</text>
</comment>
<feature type="domain" description="Exonuclease" evidence="3">
    <location>
        <begin position="36"/>
        <end position="209"/>
    </location>
</feature>
<dbReference type="PANTHER" id="PTHR30231:SF41">
    <property type="entry name" value="DNA POLYMERASE III SUBUNIT EPSILON"/>
    <property type="match status" value="1"/>
</dbReference>
<comment type="function">
    <text evidence="1">DNA polymerase III is a complex, multichain enzyme responsible for most of the replicative synthesis in bacteria. The epsilon subunit contain the editing function and is a proofreading 3'-5' exonuclease.</text>
</comment>
<dbReference type="InterPro" id="IPR012337">
    <property type="entry name" value="RNaseH-like_sf"/>
</dbReference>